<sequence>MMPKIIHCAWFGKSRMPEDVQKCIASWHKYCPDYEIKLWNEDNYDVTKCKYMHDAYTHKKWSFVSDFFRLDIIYQYGGIYLDTDVELIRNLDNLLKLPLFMGLETIKKRHSVNVGLALGAQPNHPVVKAMRDDYYQMDFVLPNGQLNLTACPDIQTELLLKYGVKRVNEKQEFKDFTVFPTEYFCPLNYDTGMLNITENTYSIHHYDAAWKSNVQKDIITLRWELNKKYKSQLFIRVISVFIVYKRHYGIRAFIEIIKEILSKLNLRR</sequence>
<accession>A0ABX5Q4L9</accession>
<protein>
    <submittedName>
        <fullName evidence="2">Glycosyl transferase</fullName>
    </submittedName>
</protein>
<proteinExistence type="predicted"/>
<gene>
    <name evidence="2" type="ORF">C0674_02470</name>
</gene>
<dbReference type="PANTHER" id="PTHR32385:SF15">
    <property type="entry name" value="INOSITOL PHOSPHOCERAMIDE MANNOSYLTRANSFERASE 1"/>
    <property type="match status" value="1"/>
</dbReference>
<dbReference type="GO" id="GO:0016740">
    <property type="term" value="F:transferase activity"/>
    <property type="evidence" value="ECO:0007669"/>
    <property type="project" value="UniProtKB-KW"/>
</dbReference>
<dbReference type="SUPFAM" id="SSF53448">
    <property type="entry name" value="Nucleotide-diphospho-sugar transferases"/>
    <property type="match status" value="1"/>
</dbReference>
<reference evidence="2 3" key="1">
    <citation type="submission" date="2018-01" db="EMBL/GenBank/DDBJ databases">
        <title>Complete genome sequencing of Sporolactobacillus terrae DLG3.</title>
        <authorList>
            <person name="Nam Y.-D."/>
            <person name="Kang J."/>
            <person name="Chung W.-H."/>
        </authorList>
    </citation>
    <scope>NUCLEOTIDE SEQUENCE [LARGE SCALE GENOMIC DNA]</scope>
    <source>
        <strain evidence="2 3">DLG3</strain>
    </source>
</reference>
<dbReference type="EMBL" id="CP025688">
    <property type="protein sequence ID" value="QAA21579.1"/>
    <property type="molecule type" value="Genomic_DNA"/>
</dbReference>
<dbReference type="Pfam" id="PF04488">
    <property type="entry name" value="Gly_transf_sug"/>
    <property type="match status" value="1"/>
</dbReference>
<dbReference type="InterPro" id="IPR007577">
    <property type="entry name" value="GlycoTrfase_DXD_sugar-bd_CS"/>
</dbReference>
<evidence type="ECO:0000313" key="2">
    <source>
        <dbReference type="EMBL" id="QAA21579.1"/>
    </source>
</evidence>
<evidence type="ECO:0000313" key="3">
    <source>
        <dbReference type="Proteomes" id="UP000285882"/>
    </source>
</evidence>
<keyword evidence="1 2" id="KW-0808">Transferase</keyword>
<dbReference type="Gene3D" id="3.90.550.20">
    <property type="match status" value="1"/>
</dbReference>
<dbReference type="Proteomes" id="UP000285882">
    <property type="component" value="Chromosome"/>
</dbReference>
<evidence type="ECO:0000256" key="1">
    <source>
        <dbReference type="ARBA" id="ARBA00022679"/>
    </source>
</evidence>
<name>A0ABX5Q4L9_9BACL</name>
<organism evidence="2 3">
    <name type="scientific">Sporolactobacillus terrae</name>
    <dbReference type="NCBI Taxonomy" id="269673"/>
    <lineage>
        <taxon>Bacteria</taxon>
        <taxon>Bacillati</taxon>
        <taxon>Bacillota</taxon>
        <taxon>Bacilli</taxon>
        <taxon>Bacillales</taxon>
        <taxon>Sporolactobacillaceae</taxon>
        <taxon>Sporolactobacillus</taxon>
    </lineage>
</organism>
<dbReference type="RefSeq" id="WP_128166073.1">
    <property type="nucleotide sequence ID" value="NZ_CP025688.1"/>
</dbReference>
<dbReference type="InterPro" id="IPR029044">
    <property type="entry name" value="Nucleotide-diphossugar_trans"/>
</dbReference>
<dbReference type="InterPro" id="IPR051706">
    <property type="entry name" value="Glycosyltransferase_domain"/>
</dbReference>
<keyword evidence="3" id="KW-1185">Reference proteome</keyword>
<dbReference type="PANTHER" id="PTHR32385">
    <property type="entry name" value="MANNOSYL PHOSPHORYLINOSITOL CERAMIDE SYNTHASE"/>
    <property type="match status" value="1"/>
</dbReference>